<dbReference type="AlphaFoldDB" id="A0A323UZ32"/>
<reference evidence="2 3" key="1">
    <citation type="submission" date="2018-06" db="EMBL/GenBank/DDBJ databases">
        <title>Azoarcus communis strain SWub3 genome.</title>
        <authorList>
            <person name="Zorraquino Salvo V."/>
            <person name="Toubiana D."/>
            <person name="Blumwald E."/>
        </authorList>
    </citation>
    <scope>NUCLEOTIDE SEQUENCE [LARGE SCALE GENOMIC DNA]</scope>
    <source>
        <strain evidence="2 3">SWub3</strain>
    </source>
</reference>
<organism evidence="2 3">
    <name type="scientific">Parazoarcus communis SWub3 = DSM 12120</name>
    <dbReference type="NCBI Taxonomy" id="1121029"/>
    <lineage>
        <taxon>Bacteria</taxon>
        <taxon>Pseudomonadati</taxon>
        <taxon>Pseudomonadota</taxon>
        <taxon>Betaproteobacteria</taxon>
        <taxon>Rhodocyclales</taxon>
        <taxon>Zoogloeaceae</taxon>
        <taxon>Parazoarcus</taxon>
    </lineage>
</organism>
<dbReference type="Gene3D" id="3.30.2310.20">
    <property type="entry name" value="RelE-like"/>
    <property type="match status" value="1"/>
</dbReference>
<dbReference type="OrthoDB" id="5405593at2"/>
<dbReference type="EMBL" id="QKOE01000001">
    <property type="protein sequence ID" value="PZA18062.1"/>
    <property type="molecule type" value="Genomic_DNA"/>
</dbReference>
<evidence type="ECO:0000313" key="2">
    <source>
        <dbReference type="EMBL" id="PZA18062.1"/>
    </source>
</evidence>
<dbReference type="RefSeq" id="WP_110522363.1">
    <property type="nucleotide sequence ID" value="NZ_QKOE01000001.1"/>
</dbReference>
<name>A0A323UZ32_9RHOO</name>
<keyword evidence="3" id="KW-1185">Reference proteome</keyword>
<protein>
    <submittedName>
        <fullName evidence="2">Type II toxin-antitoxin system RelE/ParE family toxin</fullName>
    </submittedName>
</protein>
<evidence type="ECO:0000313" key="3">
    <source>
        <dbReference type="Proteomes" id="UP000248259"/>
    </source>
</evidence>
<comment type="caution">
    <text evidence="2">The sequence shown here is derived from an EMBL/GenBank/DDBJ whole genome shotgun (WGS) entry which is preliminary data.</text>
</comment>
<dbReference type="InterPro" id="IPR007712">
    <property type="entry name" value="RelE/ParE_toxin"/>
</dbReference>
<dbReference type="Pfam" id="PF05016">
    <property type="entry name" value="ParE_toxin"/>
    <property type="match status" value="1"/>
</dbReference>
<keyword evidence="1" id="KW-1277">Toxin-antitoxin system</keyword>
<evidence type="ECO:0000256" key="1">
    <source>
        <dbReference type="ARBA" id="ARBA00022649"/>
    </source>
</evidence>
<proteinExistence type="predicted"/>
<gene>
    <name evidence="2" type="ORF">DNK49_00500</name>
</gene>
<dbReference type="InterPro" id="IPR035093">
    <property type="entry name" value="RelE/ParE_toxin_dom_sf"/>
</dbReference>
<accession>A0A323UZ32</accession>
<sequence length="129" mass="15005">MSTRVAVRITRNFERNLDEIETFLTHADVPDAFDRLLDELSEQVIPTLERHPDIGRDYLMRPTDSIEAQLKREAVIGLLNARDDSGNIREYVLKHYLILYLWLPESLHLLAIRHQRQLAFDLGRADPAS</sequence>
<dbReference type="Proteomes" id="UP000248259">
    <property type="component" value="Unassembled WGS sequence"/>
</dbReference>